<dbReference type="OrthoDB" id="5970620at2759"/>
<dbReference type="AlphaFoldDB" id="A0A6J2VY60"/>
<dbReference type="InterPro" id="IPR019322">
    <property type="entry name" value="TIMM29"/>
</dbReference>
<dbReference type="RefSeq" id="XP_030637007.1">
    <property type="nucleotide sequence ID" value="XM_030781147.1"/>
</dbReference>
<evidence type="ECO:0000256" key="1">
    <source>
        <dbReference type="SAM" id="MobiDB-lite"/>
    </source>
</evidence>
<dbReference type="CTD" id="90580"/>
<evidence type="ECO:0000313" key="3">
    <source>
        <dbReference type="RefSeq" id="XP_030637007.1"/>
    </source>
</evidence>
<reference evidence="3" key="1">
    <citation type="submission" date="2025-08" db="UniProtKB">
        <authorList>
            <consortium name="RefSeq"/>
        </authorList>
    </citation>
    <scope>IDENTIFICATION</scope>
</reference>
<feature type="compositionally biased region" description="Polar residues" evidence="1">
    <location>
        <begin position="246"/>
        <end position="257"/>
    </location>
</feature>
<feature type="region of interest" description="Disordered" evidence="1">
    <location>
        <begin position="194"/>
        <end position="257"/>
    </location>
</feature>
<dbReference type="PANTHER" id="PTHR21435:SF1">
    <property type="entry name" value="MITOCHONDRIAL IMPORT INNER MEMBRANE TRANSLOCASE SUBUNIT TIM29"/>
    <property type="match status" value="1"/>
</dbReference>
<protein>
    <submittedName>
        <fullName evidence="3">Mitochondrial import inner membrane translocase subunit Tim29</fullName>
    </submittedName>
</protein>
<keyword evidence="2" id="KW-1185">Reference proteome</keyword>
<dbReference type="GO" id="GO:0042721">
    <property type="term" value="C:TIM22 mitochondrial import inner membrane insertion complex"/>
    <property type="evidence" value="ECO:0007669"/>
    <property type="project" value="InterPro"/>
</dbReference>
<sequence>MAASWVIKRWCSSAAAAPGTGTRWERIRNSRAGVWVRSLLSDYKDACREVFVDAYKRPVKATVYLSLLGGIGACCYSNPDDSSFHANLLETSNQLALLSPWIRSGTSDGHVQSLLKLRNEGQLRYASLGLVSVIYSSDYDPDSSLYEARCSAISVPWAELPKRVLDVGFAGHWWVLANKMKDYDINEEEFKHLPPNLASTAPPTPRETEQNERLHEESWKPLTIEEVEQKEEDSKQEAMEEDTQSGEKTQTPAKTQV</sequence>
<dbReference type="GO" id="GO:0045039">
    <property type="term" value="P:protein insertion into mitochondrial inner membrane"/>
    <property type="evidence" value="ECO:0007669"/>
    <property type="project" value="TreeGrafter"/>
</dbReference>
<feature type="compositionally biased region" description="Basic and acidic residues" evidence="1">
    <location>
        <begin position="206"/>
        <end position="219"/>
    </location>
</feature>
<name>A0A6J2VY60_CHACN</name>
<dbReference type="PANTHER" id="PTHR21435">
    <property type="entry name" value="MITOCHONDRIAL IMPORT INNER MEMBRANE TRANSLOCASE SUBUNIT TIM29"/>
    <property type="match status" value="1"/>
</dbReference>
<evidence type="ECO:0000313" key="2">
    <source>
        <dbReference type="Proteomes" id="UP000504632"/>
    </source>
</evidence>
<dbReference type="Pfam" id="PF10171">
    <property type="entry name" value="Tim29"/>
    <property type="match status" value="1"/>
</dbReference>
<proteinExistence type="predicted"/>
<accession>A0A6J2VY60</accession>
<dbReference type="GeneID" id="115817963"/>
<dbReference type="InParanoid" id="A0A6J2VY60"/>
<dbReference type="Proteomes" id="UP000504632">
    <property type="component" value="Chromosome 8"/>
</dbReference>
<organism evidence="2 3">
    <name type="scientific">Chanos chanos</name>
    <name type="common">Milkfish</name>
    <name type="synonym">Mugil chanos</name>
    <dbReference type="NCBI Taxonomy" id="29144"/>
    <lineage>
        <taxon>Eukaryota</taxon>
        <taxon>Metazoa</taxon>
        <taxon>Chordata</taxon>
        <taxon>Craniata</taxon>
        <taxon>Vertebrata</taxon>
        <taxon>Euteleostomi</taxon>
        <taxon>Actinopterygii</taxon>
        <taxon>Neopterygii</taxon>
        <taxon>Teleostei</taxon>
        <taxon>Ostariophysi</taxon>
        <taxon>Gonorynchiformes</taxon>
        <taxon>Chanidae</taxon>
        <taxon>Chanos</taxon>
    </lineage>
</organism>
<dbReference type="FunCoup" id="A0A6J2VY60">
    <property type="interactions" value="1519"/>
</dbReference>
<gene>
    <name evidence="3" type="primary">timm29</name>
</gene>